<name>A0AAD6N642_PENCN</name>
<organism evidence="2 3">
    <name type="scientific">Penicillium canescens</name>
    <dbReference type="NCBI Taxonomy" id="5083"/>
    <lineage>
        <taxon>Eukaryota</taxon>
        <taxon>Fungi</taxon>
        <taxon>Dikarya</taxon>
        <taxon>Ascomycota</taxon>
        <taxon>Pezizomycotina</taxon>
        <taxon>Eurotiomycetes</taxon>
        <taxon>Eurotiomycetidae</taxon>
        <taxon>Eurotiales</taxon>
        <taxon>Aspergillaceae</taxon>
        <taxon>Penicillium</taxon>
    </lineage>
</organism>
<dbReference type="PROSITE" id="PS50181">
    <property type="entry name" value="FBOX"/>
    <property type="match status" value="1"/>
</dbReference>
<evidence type="ECO:0000259" key="1">
    <source>
        <dbReference type="PROSITE" id="PS50181"/>
    </source>
</evidence>
<proteinExistence type="predicted"/>
<keyword evidence="3" id="KW-1185">Reference proteome</keyword>
<accession>A0AAD6N642</accession>
<dbReference type="EMBL" id="JAQJZL010000010">
    <property type="protein sequence ID" value="KAJ6034824.1"/>
    <property type="molecule type" value="Genomic_DNA"/>
</dbReference>
<reference evidence="2" key="1">
    <citation type="journal article" date="2023" name="IMA Fungus">
        <title>Comparative genomic study of the Penicillium genus elucidates a diverse pangenome and 15 lateral gene transfer events.</title>
        <authorList>
            <person name="Petersen C."/>
            <person name="Sorensen T."/>
            <person name="Nielsen M.R."/>
            <person name="Sondergaard T.E."/>
            <person name="Sorensen J.L."/>
            <person name="Fitzpatrick D.A."/>
            <person name="Frisvad J.C."/>
            <person name="Nielsen K.L."/>
        </authorList>
    </citation>
    <scope>NUCLEOTIDE SEQUENCE</scope>
    <source>
        <strain evidence="2">IBT 15450</strain>
    </source>
</reference>
<gene>
    <name evidence="2" type="ORF">N7460_008999</name>
</gene>
<sequence>MAAIRKTSESTYIFLDIKDNTLDDIANSCHWNENSGFHLPRYGLGALDKLPLEIIHLALIQLDMRSLADFRHVNKSARLVTDSIPQYKRILVHAPASIRGCLNIETARFFSCQDLYEKLSTAECDSCGDFGGYLYLVTCRRVCLLCFTQEADYLPLSRNDAIRKFGLGSKDLACLPRMKVFQATIRLGGSSVDNEKPCSIFLLRDKLESLSTGPSAPWKITHRKWHRGGYRPTIRDWYWLSTEQTERIYGRPGLKMRLMGIALIPGASWALFVLRSSVLERYLQTGVSIASLARPITMVDRFIGVENIRWTVSRIMFQNVER</sequence>
<evidence type="ECO:0000313" key="2">
    <source>
        <dbReference type="EMBL" id="KAJ6034824.1"/>
    </source>
</evidence>
<reference evidence="2" key="2">
    <citation type="submission" date="2023-01" db="EMBL/GenBank/DDBJ databases">
        <authorList>
            <person name="Petersen C."/>
        </authorList>
    </citation>
    <scope>NUCLEOTIDE SEQUENCE</scope>
    <source>
        <strain evidence="2">IBT 15450</strain>
    </source>
</reference>
<feature type="domain" description="F-box" evidence="1">
    <location>
        <begin position="44"/>
        <end position="90"/>
    </location>
</feature>
<evidence type="ECO:0000313" key="3">
    <source>
        <dbReference type="Proteomes" id="UP001219568"/>
    </source>
</evidence>
<comment type="caution">
    <text evidence="2">The sequence shown here is derived from an EMBL/GenBank/DDBJ whole genome shotgun (WGS) entry which is preliminary data.</text>
</comment>
<dbReference type="AlphaFoldDB" id="A0AAD6N642"/>
<protein>
    <recommendedName>
        <fullName evidence="1">F-box domain-containing protein</fullName>
    </recommendedName>
</protein>
<dbReference type="InterPro" id="IPR001810">
    <property type="entry name" value="F-box_dom"/>
</dbReference>
<dbReference type="Proteomes" id="UP001219568">
    <property type="component" value="Unassembled WGS sequence"/>
</dbReference>